<organism evidence="2 3">
    <name type="scientific">Pseudomonas syringae pv. cerasicola</name>
    <dbReference type="NCBI Taxonomy" id="264451"/>
    <lineage>
        <taxon>Bacteria</taxon>
        <taxon>Pseudomonadati</taxon>
        <taxon>Pseudomonadota</taxon>
        <taxon>Gammaproteobacteria</taxon>
        <taxon>Pseudomonadales</taxon>
        <taxon>Pseudomonadaceae</taxon>
        <taxon>Pseudomonas</taxon>
        <taxon>Pseudomonas syringae</taxon>
    </lineage>
</organism>
<evidence type="ECO:0000259" key="1">
    <source>
        <dbReference type="Pfam" id="PF08241"/>
    </source>
</evidence>
<evidence type="ECO:0000313" key="2">
    <source>
        <dbReference type="EMBL" id="KPW79965.1"/>
    </source>
</evidence>
<comment type="caution">
    <text evidence="2">The sequence shown here is derived from an EMBL/GenBank/DDBJ whole genome shotgun (WGS) entry which is preliminary data.</text>
</comment>
<dbReference type="GO" id="GO:0008757">
    <property type="term" value="F:S-adenosylmethionine-dependent methyltransferase activity"/>
    <property type="evidence" value="ECO:0007669"/>
    <property type="project" value="InterPro"/>
</dbReference>
<dbReference type="AlphaFoldDB" id="A0A0P9M7W0"/>
<dbReference type="Gene3D" id="3.40.50.150">
    <property type="entry name" value="Vaccinia Virus protein VP39"/>
    <property type="match status" value="1"/>
</dbReference>
<protein>
    <recommendedName>
        <fullName evidence="1">Methyltransferase type 11 domain-containing protein</fullName>
    </recommendedName>
</protein>
<dbReference type="PATRIC" id="fig|264451.4.peg.2828"/>
<reference evidence="2 3" key="1">
    <citation type="submission" date="2015-09" db="EMBL/GenBank/DDBJ databases">
        <title>Genome announcement of multiple Pseudomonas syringae strains.</title>
        <authorList>
            <person name="Thakur S."/>
            <person name="Wang P.W."/>
            <person name="Gong Y."/>
            <person name="Weir B.S."/>
            <person name="Guttman D.S."/>
        </authorList>
    </citation>
    <scope>NUCLEOTIDE SEQUENCE [LARGE SCALE GENOMIC DNA]</scope>
    <source>
        <strain evidence="2 3">ICMP17524</strain>
    </source>
</reference>
<dbReference type="SUPFAM" id="SSF53335">
    <property type="entry name" value="S-adenosyl-L-methionine-dependent methyltransferases"/>
    <property type="match status" value="1"/>
</dbReference>
<dbReference type="Proteomes" id="UP000050356">
    <property type="component" value="Unassembled WGS sequence"/>
</dbReference>
<name>A0A0P9M7W0_PSESX</name>
<dbReference type="Pfam" id="PF08241">
    <property type="entry name" value="Methyltransf_11"/>
    <property type="match status" value="1"/>
</dbReference>
<accession>A0A0P9M7W0</accession>
<evidence type="ECO:0000313" key="3">
    <source>
        <dbReference type="Proteomes" id="UP000050356"/>
    </source>
</evidence>
<proteinExistence type="predicted"/>
<gene>
    <name evidence="2" type="ORF">ALO50_04555</name>
</gene>
<dbReference type="EMBL" id="LJQA01000906">
    <property type="protein sequence ID" value="KPW79965.1"/>
    <property type="molecule type" value="Genomic_DNA"/>
</dbReference>
<dbReference type="InterPro" id="IPR013216">
    <property type="entry name" value="Methyltransf_11"/>
</dbReference>
<feature type="domain" description="Methyltransferase type 11" evidence="1">
    <location>
        <begin position="94"/>
        <end position="144"/>
    </location>
</feature>
<sequence length="266" mass="29278">MLPLYASTSGGELMTDEAFAQADPEWLALIRAAREWLSGPLGQLLLEEERRILDEELGRYFGGYLVHYGPSAQAPPVAPQVQRNVRLGAPLPGVEIVCEEQAWPLSEHAADVVVLQHGLDFCLSPHGLLREAASSVRPGGHLLIIGINPWSAWGMRHVFARDALRKARCISSSRVADWLNLLGFALEKRRFGCYRPPLASAAWQSRLAGLESLGEGRQSPGGGFYLLVARKLVVGLRPVRQVRRDPIGKLIPMPMAKVSRNTQDHS</sequence>
<dbReference type="InterPro" id="IPR029063">
    <property type="entry name" value="SAM-dependent_MTases_sf"/>
</dbReference>